<dbReference type="AlphaFoldDB" id="A0A455U3L3"/>
<dbReference type="KEGG" id="hsr:HSBAA_06650"/>
<name>A0A455U3L3_9GAMM</name>
<keyword evidence="1" id="KW-0732">Signal</keyword>
<feature type="signal peptide" evidence="1">
    <location>
        <begin position="1"/>
        <end position="25"/>
    </location>
</feature>
<protein>
    <recommendedName>
        <fullName evidence="4">Solute-binding protein family 5 domain-containing protein</fullName>
    </recommendedName>
</protein>
<organism evidence="2 3">
    <name type="scientific">Vreelandella sulfidaeris</name>
    <dbReference type="NCBI Taxonomy" id="115553"/>
    <lineage>
        <taxon>Bacteria</taxon>
        <taxon>Pseudomonadati</taxon>
        <taxon>Pseudomonadota</taxon>
        <taxon>Gammaproteobacteria</taxon>
        <taxon>Oceanospirillales</taxon>
        <taxon>Halomonadaceae</taxon>
        <taxon>Vreelandella</taxon>
    </lineage>
</organism>
<reference evidence="2 3" key="1">
    <citation type="journal article" date="2019" name="Microbiol. Resour. Announc.">
        <title>Complete Genome Sequence of Halomonas sulfidaeris Strain Esulfide1 Isolated from a Metal Sulfide Rock at a Depth of 2,200 Meters, Obtained Using Nanopore Sequencing.</title>
        <authorList>
            <person name="Saito M."/>
            <person name="Nishigata A."/>
            <person name="Galipon J."/>
            <person name="Arakawa K."/>
        </authorList>
    </citation>
    <scope>NUCLEOTIDE SEQUENCE [LARGE SCALE GENOMIC DNA]</scope>
    <source>
        <strain evidence="2 3">ATCC BAA-803</strain>
    </source>
</reference>
<dbReference type="EMBL" id="AP019514">
    <property type="protein sequence ID" value="BBI59359.1"/>
    <property type="molecule type" value="Genomic_DNA"/>
</dbReference>
<evidence type="ECO:0000313" key="2">
    <source>
        <dbReference type="EMBL" id="BBI59359.1"/>
    </source>
</evidence>
<feature type="chain" id="PRO_5019710453" description="Solute-binding protein family 5 domain-containing protein" evidence="1">
    <location>
        <begin position="26"/>
        <end position="89"/>
    </location>
</feature>
<evidence type="ECO:0000313" key="3">
    <source>
        <dbReference type="Proteomes" id="UP000320231"/>
    </source>
</evidence>
<evidence type="ECO:0008006" key="4">
    <source>
        <dbReference type="Google" id="ProtNLM"/>
    </source>
</evidence>
<evidence type="ECO:0000256" key="1">
    <source>
        <dbReference type="SAM" id="SignalP"/>
    </source>
</evidence>
<gene>
    <name evidence="2" type="ORF">HSBAA_06650</name>
</gene>
<accession>A0A455U3L3</accession>
<proteinExistence type="predicted"/>
<sequence>MTKTRTLMGPVALALAFSVATPLQADTLRLAIMGEPASLDPHKISGTWENDVVGDLLKDWSLKPLMVAAFPALQSRGKSPMTARFTPSN</sequence>
<dbReference type="Proteomes" id="UP000320231">
    <property type="component" value="Chromosome"/>
</dbReference>